<keyword evidence="10" id="KW-1185">Reference proteome</keyword>
<dbReference type="SFLD" id="SFLDG01067">
    <property type="entry name" value="SPASM/twitch_domain_containing"/>
    <property type="match status" value="1"/>
</dbReference>
<name>A0A7U3YLD2_DESPD</name>
<evidence type="ECO:0000256" key="2">
    <source>
        <dbReference type="ARBA" id="ARBA00022485"/>
    </source>
</evidence>
<evidence type="ECO:0000313" key="9">
    <source>
        <dbReference type="EMBL" id="ADW17408.1"/>
    </source>
</evidence>
<dbReference type="InterPro" id="IPR000385">
    <property type="entry name" value="MoaA_NifB_PqqE_Fe-S-bd_CS"/>
</dbReference>
<protein>
    <submittedName>
        <fullName evidence="9">Radical SAM domain protein</fullName>
    </submittedName>
</protein>
<organism evidence="9 10">
    <name type="scientific">Desulfobulbus propionicus (strain ATCC 33891 / DSM 2032 / VKM B-1956 / 1pr3)</name>
    <dbReference type="NCBI Taxonomy" id="577650"/>
    <lineage>
        <taxon>Bacteria</taxon>
        <taxon>Pseudomonadati</taxon>
        <taxon>Thermodesulfobacteriota</taxon>
        <taxon>Desulfobulbia</taxon>
        <taxon>Desulfobulbales</taxon>
        <taxon>Desulfobulbaceae</taxon>
        <taxon>Desulfobulbus</taxon>
    </lineage>
</organism>
<dbReference type="InterPro" id="IPR058240">
    <property type="entry name" value="rSAM_sf"/>
</dbReference>
<evidence type="ECO:0000256" key="3">
    <source>
        <dbReference type="ARBA" id="ARBA00022691"/>
    </source>
</evidence>
<dbReference type="InterPro" id="IPR034391">
    <property type="entry name" value="AdoMet-like_SPASM_containing"/>
</dbReference>
<evidence type="ECO:0000256" key="6">
    <source>
        <dbReference type="ARBA" id="ARBA00023004"/>
    </source>
</evidence>
<dbReference type="PROSITE" id="PS01305">
    <property type="entry name" value="MOAA_NIFB_PQQE"/>
    <property type="match status" value="1"/>
</dbReference>
<dbReference type="GO" id="GO:0051539">
    <property type="term" value="F:4 iron, 4 sulfur cluster binding"/>
    <property type="evidence" value="ECO:0007669"/>
    <property type="project" value="UniProtKB-KW"/>
</dbReference>
<comment type="cofactor">
    <cofactor evidence="1">
        <name>[4Fe-4S] cluster</name>
        <dbReference type="ChEBI" id="CHEBI:49883"/>
    </cofactor>
</comment>
<dbReference type="CDD" id="cd01335">
    <property type="entry name" value="Radical_SAM"/>
    <property type="match status" value="1"/>
</dbReference>
<dbReference type="EMBL" id="CP002364">
    <property type="protein sequence ID" value="ADW17408.1"/>
    <property type="molecule type" value="Genomic_DNA"/>
</dbReference>
<dbReference type="SUPFAM" id="SSF102114">
    <property type="entry name" value="Radical SAM enzymes"/>
    <property type="match status" value="2"/>
</dbReference>
<dbReference type="GO" id="GO:0046872">
    <property type="term" value="F:metal ion binding"/>
    <property type="evidence" value="ECO:0007669"/>
    <property type="project" value="UniProtKB-KW"/>
</dbReference>
<dbReference type="GO" id="GO:0016491">
    <property type="term" value="F:oxidoreductase activity"/>
    <property type="evidence" value="ECO:0007669"/>
    <property type="project" value="UniProtKB-KW"/>
</dbReference>
<dbReference type="InterPro" id="IPR050377">
    <property type="entry name" value="Radical_SAM_PqqE_MftC-like"/>
</dbReference>
<dbReference type="Pfam" id="PF13186">
    <property type="entry name" value="SPASM"/>
    <property type="match status" value="1"/>
</dbReference>
<keyword evidence="6" id="KW-0408">Iron</keyword>
<evidence type="ECO:0000313" key="10">
    <source>
        <dbReference type="Proteomes" id="UP000006365"/>
    </source>
</evidence>
<dbReference type="SFLD" id="SFLDG01387">
    <property type="entry name" value="BtrN-like_SPASM_domain_contain"/>
    <property type="match status" value="1"/>
</dbReference>
<dbReference type="Proteomes" id="UP000006365">
    <property type="component" value="Chromosome"/>
</dbReference>
<keyword evidence="2" id="KW-0004">4Fe-4S</keyword>
<evidence type="ECO:0000256" key="7">
    <source>
        <dbReference type="ARBA" id="ARBA00023014"/>
    </source>
</evidence>
<reference evidence="9 10" key="1">
    <citation type="journal article" date="2011" name="Stand. Genomic Sci.">
        <title>Complete genome sequence of Desulfobulbus propionicus type strain (1pr3).</title>
        <authorList>
            <person name="Pagani I."/>
            <person name="Lapidus A."/>
            <person name="Nolan M."/>
            <person name="Lucas S."/>
            <person name="Hammon N."/>
            <person name="Deshpande S."/>
            <person name="Cheng J.F."/>
            <person name="Chertkov O."/>
            <person name="Davenport K."/>
            <person name="Tapia R."/>
            <person name="Han C."/>
            <person name="Goodwin L."/>
            <person name="Pitluck S."/>
            <person name="Liolios K."/>
            <person name="Mavromatis K."/>
            <person name="Ivanova N."/>
            <person name="Mikhailova N."/>
            <person name="Pati A."/>
            <person name="Chen A."/>
            <person name="Palaniappan K."/>
            <person name="Land M."/>
            <person name="Hauser L."/>
            <person name="Chang Y.J."/>
            <person name="Jeffries C.D."/>
            <person name="Detter J.C."/>
            <person name="Brambilla E."/>
            <person name="Kannan K.P."/>
            <person name="Djao O.D."/>
            <person name="Rohde M."/>
            <person name="Pukall R."/>
            <person name="Spring S."/>
            <person name="Goker M."/>
            <person name="Sikorski J."/>
            <person name="Woyke T."/>
            <person name="Bristow J."/>
            <person name="Eisen J.A."/>
            <person name="Markowitz V."/>
            <person name="Hugenholtz P."/>
            <person name="Kyrpides N.C."/>
            <person name="Klenk H.P."/>
        </authorList>
    </citation>
    <scope>NUCLEOTIDE SEQUENCE [LARGE SCALE GENOMIC DNA]</scope>
    <source>
        <strain evidence="10">ATCC 33891 / DSM 2032 / 1pr3</strain>
    </source>
</reference>
<keyword evidence="7" id="KW-0411">Iron-sulfur</keyword>
<dbReference type="InterPro" id="IPR007197">
    <property type="entry name" value="rSAM"/>
</dbReference>
<dbReference type="PANTHER" id="PTHR11228">
    <property type="entry name" value="RADICAL SAM DOMAIN PROTEIN"/>
    <property type="match status" value="1"/>
</dbReference>
<dbReference type="NCBIfam" id="TIGR04311">
    <property type="entry name" value="rSAM_Geo_metal"/>
    <property type="match status" value="1"/>
</dbReference>
<evidence type="ECO:0000256" key="1">
    <source>
        <dbReference type="ARBA" id="ARBA00001966"/>
    </source>
</evidence>
<dbReference type="SFLD" id="SFLDS00029">
    <property type="entry name" value="Radical_SAM"/>
    <property type="match status" value="1"/>
</dbReference>
<feature type="domain" description="Radical SAM core" evidence="8">
    <location>
        <begin position="3"/>
        <end position="230"/>
    </location>
</feature>
<evidence type="ECO:0000259" key="8">
    <source>
        <dbReference type="PROSITE" id="PS51918"/>
    </source>
</evidence>
<dbReference type="RefSeq" id="WP_015723950.1">
    <property type="nucleotide sequence ID" value="NC_014972.1"/>
</dbReference>
<proteinExistence type="predicted"/>
<dbReference type="KEGG" id="dpr:Despr_1244"/>
<dbReference type="AlphaFoldDB" id="A0A7U3YLD2"/>
<accession>A0A7U3YLD2</accession>
<dbReference type="InterPro" id="IPR013785">
    <property type="entry name" value="Aldolase_TIM"/>
</dbReference>
<keyword evidence="4" id="KW-0479">Metal-binding</keyword>
<dbReference type="Pfam" id="PF04055">
    <property type="entry name" value="Radical_SAM"/>
    <property type="match status" value="1"/>
</dbReference>
<dbReference type="InterPro" id="IPR027586">
    <property type="entry name" value="rSAM_metal_mat"/>
</dbReference>
<dbReference type="InterPro" id="IPR023885">
    <property type="entry name" value="4Fe4S-binding_SPASM_dom"/>
</dbReference>
<gene>
    <name evidence="9" type="ordered locus">Despr_1244</name>
</gene>
<keyword evidence="3" id="KW-0949">S-adenosyl-L-methionine</keyword>
<dbReference type="PANTHER" id="PTHR11228:SF7">
    <property type="entry name" value="PQQA PEPTIDE CYCLASE"/>
    <property type="match status" value="1"/>
</dbReference>
<evidence type="ECO:0000256" key="5">
    <source>
        <dbReference type="ARBA" id="ARBA00023002"/>
    </source>
</evidence>
<dbReference type="Gene3D" id="3.20.20.70">
    <property type="entry name" value="Aldolase class I"/>
    <property type="match status" value="2"/>
</dbReference>
<evidence type="ECO:0000256" key="4">
    <source>
        <dbReference type="ARBA" id="ARBA00022723"/>
    </source>
</evidence>
<sequence length="432" mass="48224">MSIQYPEKVYVELTTHCNLRCPMCLKFAEGSCIEEGDMPLELFKKLVPSLVHTRFLVLNGIGEPLLHPDLDEIIVLARAVMPPDGRIGFQSNGLLLHKKRALQLIQAGIDTVCLSLDNLNEQQTGTLGREGHQRSSVEKAIANLSEAAKAANRAIRIGVEVVLQKDTLHQLPALVEWAHMHGIDYIIASHLFSYDGTMAGQTLFNPNSYEATQLFAKWNAEAVAQGVDLTDLPSAQLRFSKSLSDSIVLRLGAAMQKEANEKAITFHFPNLVAARGDSDQRELEKQFHRVRELATDRGIELFLPPLYAHTDGQRSCPFIEEEAVFINKNGEVMPCHFLWHTCPSRVNQEPIHVKELVFGTLEEQPLEMIWQQPAYRSFRAEVKLNNYAPCWSCSAGPCVDLVNTSLLGANDCYGSHVPCGHCMWGIGWLKCL</sequence>
<dbReference type="CDD" id="cd21121">
    <property type="entry name" value="SPASM_Cmo-like"/>
    <property type="match status" value="1"/>
</dbReference>
<keyword evidence="5" id="KW-0560">Oxidoreductase</keyword>
<dbReference type="PROSITE" id="PS51918">
    <property type="entry name" value="RADICAL_SAM"/>
    <property type="match status" value="1"/>
</dbReference>